<organism evidence="1 2">
    <name type="scientific">Flagellimonas lutimaris</name>
    <dbReference type="NCBI Taxonomy" id="475082"/>
    <lineage>
        <taxon>Bacteria</taxon>
        <taxon>Pseudomonadati</taxon>
        <taxon>Bacteroidota</taxon>
        <taxon>Flavobacteriia</taxon>
        <taxon>Flavobacteriales</taxon>
        <taxon>Flavobacteriaceae</taxon>
        <taxon>Flagellimonas</taxon>
    </lineage>
</organism>
<keyword evidence="2" id="KW-1185">Reference proteome</keyword>
<reference evidence="1 2" key="1">
    <citation type="submission" date="2018-08" db="EMBL/GenBank/DDBJ databases">
        <title>Proposal of Muricauda 72 sp.nov. and Muricauda NH166 sp.nov., isolated from seawater.</title>
        <authorList>
            <person name="Cheng H."/>
            <person name="Wu Y.-H."/>
            <person name="Guo L.-L."/>
            <person name="Xu X.-W."/>
        </authorList>
    </citation>
    <scope>NUCLEOTIDE SEQUENCE [LARGE SCALE GENOMIC DNA]</scope>
    <source>
        <strain evidence="1 2">KCTC 22173</strain>
    </source>
</reference>
<accession>A0A3A1N7T0</accession>
<evidence type="ECO:0000313" key="2">
    <source>
        <dbReference type="Proteomes" id="UP000266067"/>
    </source>
</evidence>
<sequence>MMTVLVFKTSVKRKDEVKKLQPSLNKLVDNNGCWNFDLEDCDNILRVETQSLIAPMISSLLKNQGFHCEELH</sequence>
<proteinExistence type="predicted"/>
<protein>
    <submittedName>
        <fullName evidence="1">Uncharacterized protein</fullName>
    </submittedName>
</protein>
<dbReference type="RefSeq" id="WP_119608025.1">
    <property type="nucleotide sequence ID" value="NZ_QXFH01000072.1"/>
</dbReference>
<gene>
    <name evidence="1" type="ORF">D2V08_10010</name>
</gene>
<name>A0A3A1N7T0_9FLAO</name>
<dbReference type="EMBL" id="QXFH01000072">
    <property type="protein sequence ID" value="RIV32764.1"/>
    <property type="molecule type" value="Genomic_DNA"/>
</dbReference>
<dbReference type="AlphaFoldDB" id="A0A3A1N7T0"/>
<dbReference type="OrthoDB" id="1036397at2"/>
<dbReference type="Proteomes" id="UP000266067">
    <property type="component" value="Unassembled WGS sequence"/>
</dbReference>
<evidence type="ECO:0000313" key="1">
    <source>
        <dbReference type="EMBL" id="RIV32764.1"/>
    </source>
</evidence>
<comment type="caution">
    <text evidence="1">The sequence shown here is derived from an EMBL/GenBank/DDBJ whole genome shotgun (WGS) entry which is preliminary data.</text>
</comment>